<comment type="caution">
    <text evidence="1">The sequence shown here is derived from an EMBL/GenBank/DDBJ whole genome shotgun (WGS) entry which is preliminary data.</text>
</comment>
<accession>A0A317ZFR0</accession>
<organism evidence="1 2">
    <name type="scientific">Coraliomargarita sinensis</name>
    <dbReference type="NCBI Taxonomy" id="2174842"/>
    <lineage>
        <taxon>Bacteria</taxon>
        <taxon>Pseudomonadati</taxon>
        <taxon>Verrucomicrobiota</taxon>
        <taxon>Opitutia</taxon>
        <taxon>Puniceicoccales</taxon>
        <taxon>Coraliomargaritaceae</taxon>
        <taxon>Coraliomargarita</taxon>
    </lineage>
</organism>
<dbReference type="RefSeq" id="WP_110130799.1">
    <property type="nucleotide sequence ID" value="NZ_QHJQ01000004.1"/>
</dbReference>
<evidence type="ECO:0000313" key="1">
    <source>
        <dbReference type="EMBL" id="PXA04346.1"/>
    </source>
</evidence>
<protein>
    <submittedName>
        <fullName evidence="1">Uncharacterized protein</fullName>
    </submittedName>
</protein>
<dbReference type="Proteomes" id="UP000247099">
    <property type="component" value="Unassembled WGS sequence"/>
</dbReference>
<sequence>MNTPKEYTAPKCGSSALLYFALNEARGKPLDCYLKALLSTTAITEKPEIKGRSAALLEEGEALKAEISKYTAEFVPMHLLGALPEGLHLIEVALSSLRDCPLHQFALVMEGIEDSLRGVSDILPPMPELTEDALSRKCQAEVFICQASARFIREFESLTTAIQHGDFDGISPHAVTEVMTARAYSKAD</sequence>
<gene>
    <name evidence="1" type="ORF">DDZ13_07380</name>
</gene>
<dbReference type="AlphaFoldDB" id="A0A317ZFR0"/>
<proteinExistence type="predicted"/>
<keyword evidence="2" id="KW-1185">Reference proteome</keyword>
<dbReference type="EMBL" id="QHJQ01000004">
    <property type="protein sequence ID" value="PXA04346.1"/>
    <property type="molecule type" value="Genomic_DNA"/>
</dbReference>
<evidence type="ECO:0000313" key="2">
    <source>
        <dbReference type="Proteomes" id="UP000247099"/>
    </source>
</evidence>
<dbReference type="InParanoid" id="A0A317ZFR0"/>
<name>A0A317ZFR0_9BACT</name>
<reference evidence="1 2" key="1">
    <citation type="submission" date="2018-05" db="EMBL/GenBank/DDBJ databases">
        <title>Coraliomargarita sinensis sp. nov., isolated from a marine solar saltern.</title>
        <authorList>
            <person name="Zhou L.Y."/>
        </authorList>
    </citation>
    <scope>NUCLEOTIDE SEQUENCE [LARGE SCALE GENOMIC DNA]</scope>
    <source>
        <strain evidence="1 2">WN38</strain>
    </source>
</reference>